<reference evidence="1 2" key="1">
    <citation type="submission" date="2022-08" db="EMBL/GenBank/DDBJ databases">
        <title>Algoriphagus sp. CAU 1643 isolated from mud.</title>
        <authorList>
            <person name="Kim W."/>
        </authorList>
    </citation>
    <scope>NUCLEOTIDE SEQUENCE [LARGE SCALE GENOMIC DNA]</scope>
    <source>
        <strain evidence="1 2">CAU 1643</strain>
    </source>
</reference>
<evidence type="ECO:0000313" key="1">
    <source>
        <dbReference type="EMBL" id="MCS5491288.1"/>
    </source>
</evidence>
<accession>A0ABT2G959</accession>
<name>A0ABT2G959_9BACT</name>
<proteinExistence type="predicted"/>
<organism evidence="1 2">
    <name type="scientific">Algoriphagus limi</name>
    <dbReference type="NCBI Taxonomy" id="2975273"/>
    <lineage>
        <taxon>Bacteria</taxon>
        <taxon>Pseudomonadati</taxon>
        <taxon>Bacteroidota</taxon>
        <taxon>Cytophagia</taxon>
        <taxon>Cytophagales</taxon>
        <taxon>Cyclobacteriaceae</taxon>
        <taxon>Algoriphagus</taxon>
    </lineage>
</organism>
<evidence type="ECO:0000313" key="2">
    <source>
        <dbReference type="Proteomes" id="UP001206788"/>
    </source>
</evidence>
<sequence>MQVGHFQFSYCSNIHPGESWEATFENLKSYIPQIRENLQWKGAFGIGLRLSNEASLELEKKDELAAFQSWLAQENAYVFTLNGFPYGDFHHTRVKDQVHFPDWTTDDRKNYTIRSFRILAQLLPDGMSGGISTSPISYRHWFKTPEEKDDAMQKATANLMEVVAELAKIQTETGKTLHLDIEPEPDGILENSDEMLWLFDSWLIPKGAPILSQKLGITLSEAEILILEHIQVCYDVCHFAIVYEHPANTFSKFNNAGIKIGKIQISAALKLDLGENRAEIQQKLLPFAESTYLHQVVGRKADGSLVSYSDLPEALEAIQDAEEKEWRIHFHVPLFVESYGQFFSTQSSILNVLSELRNHPEITEHLEVETYTWEVLPDEMRLELGESISRELEWVLQRLE</sequence>
<dbReference type="Proteomes" id="UP001206788">
    <property type="component" value="Unassembled WGS sequence"/>
</dbReference>
<comment type="caution">
    <text evidence="1">The sequence shown here is derived from an EMBL/GenBank/DDBJ whole genome shotgun (WGS) entry which is preliminary data.</text>
</comment>
<keyword evidence="2" id="KW-1185">Reference proteome</keyword>
<dbReference type="NCBIfam" id="NF035939">
    <property type="entry name" value="TIM_EboE"/>
    <property type="match status" value="1"/>
</dbReference>
<protein>
    <submittedName>
        <fullName evidence="1">Metabolite traffic protein EboE</fullName>
    </submittedName>
</protein>
<gene>
    <name evidence="1" type="primary">eboE</name>
    <name evidence="1" type="ORF">NY014_12645</name>
</gene>
<dbReference type="EMBL" id="JANWGH010000003">
    <property type="protein sequence ID" value="MCS5491288.1"/>
    <property type="molecule type" value="Genomic_DNA"/>
</dbReference>
<dbReference type="InterPro" id="IPR036237">
    <property type="entry name" value="Xyl_isomerase-like_sf"/>
</dbReference>
<dbReference type="RefSeq" id="WP_259414954.1">
    <property type="nucleotide sequence ID" value="NZ_JANWGH010000003.1"/>
</dbReference>
<dbReference type="SUPFAM" id="SSF51658">
    <property type="entry name" value="Xylose isomerase-like"/>
    <property type="match status" value="1"/>
</dbReference>
<dbReference type="Gene3D" id="3.20.20.150">
    <property type="entry name" value="Divalent-metal-dependent TIM barrel enzymes"/>
    <property type="match status" value="1"/>
</dbReference>